<name>A0ABD3NTD4_9STRA</name>
<comment type="caution">
    <text evidence="7">The sequence shown here is derived from an EMBL/GenBank/DDBJ whole genome shotgun (WGS) entry which is preliminary data.</text>
</comment>
<reference evidence="7 8" key="1">
    <citation type="journal article" date="2020" name="G3 (Bethesda)">
        <title>Improved Reference Genome for Cyclotella cryptica CCMP332, a Model for Cell Wall Morphogenesis, Salinity Adaptation, and Lipid Production in Diatoms (Bacillariophyta).</title>
        <authorList>
            <person name="Roberts W.R."/>
            <person name="Downey K.M."/>
            <person name="Ruck E.C."/>
            <person name="Traller J.C."/>
            <person name="Alverson A.J."/>
        </authorList>
    </citation>
    <scope>NUCLEOTIDE SEQUENCE [LARGE SCALE GENOMIC DNA]</scope>
    <source>
        <strain evidence="7 8">CCMP332</strain>
    </source>
</reference>
<sequence>MEQCTGGDLFDRVVNDNPARIRHRAEAMKHEARTANAMRSIMQVIKYLHSKGIVHRDIKPEHFLLTTDKKETQRIKLIDFGLARKHKPGSPPMTTFTGSPSFVAPEVIARSYDHMCDLFSTGVTAYFLLTGMLPFDGPSDEDTFDLISMGVFRFPSSAIHLSDDARDFVTRLLKTDPTKRMTAEEALDHPWLRKDASC</sequence>
<keyword evidence="2" id="KW-0808">Transferase</keyword>
<gene>
    <name evidence="7" type="ORF">HJC23_003392</name>
</gene>
<dbReference type="GO" id="GO:0004674">
    <property type="term" value="F:protein serine/threonine kinase activity"/>
    <property type="evidence" value="ECO:0007669"/>
    <property type="project" value="UniProtKB-KW"/>
</dbReference>
<dbReference type="SUPFAM" id="SSF56112">
    <property type="entry name" value="Protein kinase-like (PK-like)"/>
    <property type="match status" value="1"/>
</dbReference>
<dbReference type="Pfam" id="PF00069">
    <property type="entry name" value="Pkinase"/>
    <property type="match status" value="1"/>
</dbReference>
<keyword evidence="1" id="KW-0723">Serine/threonine-protein kinase</keyword>
<feature type="domain" description="Protein kinase" evidence="6">
    <location>
        <begin position="1"/>
        <end position="192"/>
    </location>
</feature>
<dbReference type="PROSITE" id="PS50011">
    <property type="entry name" value="PROTEIN_KINASE_DOM"/>
    <property type="match status" value="1"/>
</dbReference>
<dbReference type="InterPro" id="IPR000719">
    <property type="entry name" value="Prot_kinase_dom"/>
</dbReference>
<evidence type="ECO:0000259" key="6">
    <source>
        <dbReference type="PROSITE" id="PS50011"/>
    </source>
</evidence>
<keyword evidence="4" id="KW-0418">Kinase</keyword>
<evidence type="ECO:0000256" key="2">
    <source>
        <dbReference type="ARBA" id="ARBA00022679"/>
    </source>
</evidence>
<dbReference type="AlphaFoldDB" id="A0ABD3NTD4"/>
<keyword evidence="5" id="KW-0067">ATP-binding</keyword>
<proteinExistence type="predicted"/>
<evidence type="ECO:0000256" key="1">
    <source>
        <dbReference type="ARBA" id="ARBA00022527"/>
    </source>
</evidence>
<dbReference type="GO" id="GO:0005524">
    <property type="term" value="F:ATP binding"/>
    <property type="evidence" value="ECO:0007669"/>
    <property type="project" value="UniProtKB-KW"/>
</dbReference>
<evidence type="ECO:0000256" key="5">
    <source>
        <dbReference type="ARBA" id="ARBA00022840"/>
    </source>
</evidence>
<dbReference type="PANTHER" id="PTHR24349">
    <property type="entry name" value="SERINE/THREONINE-PROTEIN KINASE"/>
    <property type="match status" value="1"/>
</dbReference>
<organism evidence="7 8">
    <name type="scientific">Cyclotella cryptica</name>
    <dbReference type="NCBI Taxonomy" id="29204"/>
    <lineage>
        <taxon>Eukaryota</taxon>
        <taxon>Sar</taxon>
        <taxon>Stramenopiles</taxon>
        <taxon>Ochrophyta</taxon>
        <taxon>Bacillariophyta</taxon>
        <taxon>Coscinodiscophyceae</taxon>
        <taxon>Thalassiosirophycidae</taxon>
        <taxon>Stephanodiscales</taxon>
        <taxon>Stephanodiscaceae</taxon>
        <taxon>Cyclotella</taxon>
    </lineage>
</organism>
<dbReference type="Proteomes" id="UP001516023">
    <property type="component" value="Unassembled WGS sequence"/>
</dbReference>
<dbReference type="EMBL" id="JABMIG020000406">
    <property type="protein sequence ID" value="KAL3779074.1"/>
    <property type="molecule type" value="Genomic_DNA"/>
</dbReference>
<evidence type="ECO:0000256" key="3">
    <source>
        <dbReference type="ARBA" id="ARBA00022741"/>
    </source>
</evidence>
<evidence type="ECO:0000313" key="7">
    <source>
        <dbReference type="EMBL" id="KAL3779074.1"/>
    </source>
</evidence>
<evidence type="ECO:0000313" key="8">
    <source>
        <dbReference type="Proteomes" id="UP001516023"/>
    </source>
</evidence>
<dbReference type="Gene3D" id="1.10.510.10">
    <property type="entry name" value="Transferase(Phosphotransferase) domain 1"/>
    <property type="match status" value="1"/>
</dbReference>
<protein>
    <recommendedName>
        <fullName evidence="6">Protein kinase domain-containing protein</fullName>
    </recommendedName>
</protein>
<keyword evidence="3" id="KW-0547">Nucleotide-binding</keyword>
<dbReference type="InterPro" id="IPR050205">
    <property type="entry name" value="CDPK_Ser/Thr_kinases"/>
</dbReference>
<evidence type="ECO:0000256" key="4">
    <source>
        <dbReference type="ARBA" id="ARBA00022777"/>
    </source>
</evidence>
<accession>A0ABD3NTD4</accession>
<keyword evidence="8" id="KW-1185">Reference proteome</keyword>
<dbReference type="SMART" id="SM00220">
    <property type="entry name" value="S_TKc"/>
    <property type="match status" value="1"/>
</dbReference>
<dbReference type="InterPro" id="IPR011009">
    <property type="entry name" value="Kinase-like_dom_sf"/>
</dbReference>